<feature type="transmembrane region" description="Helical" evidence="1">
    <location>
        <begin position="231"/>
        <end position="255"/>
    </location>
</feature>
<accession>R4U2J1</accession>
<keyword evidence="3" id="KW-1185">Reference proteome</keyword>
<sequence>MYKLSKYRKPLKITIIVLMSLLIAIPLTGIIVDLCDRMLHYNYFKSGPNGEPSKFTIDQLLSWLFVAFTNWYALFAILYGTVFLARLGYRNEKSEFKKFFFNNIFLLLYSIVIILVFWPDVIKQIFVGSGFIYTNLAMRNVITINIHFLTPAIALALYFIFLKYEEHDFIYFLKRISYFGLIIPVCYVLFAYVRLFIYVGYHGFDPNNQTIVWWNAYNILNPYKNPVTAPIILFFAAIGIYGIMVLISYTSVLMLKLMNKKQPEKVAKTTKRTK</sequence>
<dbReference type="KEGG" id="scr:SCHRY_v1c00660"/>
<organism evidence="2 3">
    <name type="scientific">Spiroplasma chrysopicola DF-1</name>
    <dbReference type="NCBI Taxonomy" id="1276227"/>
    <lineage>
        <taxon>Bacteria</taxon>
        <taxon>Bacillati</taxon>
        <taxon>Mycoplasmatota</taxon>
        <taxon>Mollicutes</taxon>
        <taxon>Entomoplasmatales</taxon>
        <taxon>Spiroplasmataceae</taxon>
        <taxon>Spiroplasma</taxon>
    </lineage>
</organism>
<evidence type="ECO:0000313" key="3">
    <source>
        <dbReference type="Proteomes" id="UP000013964"/>
    </source>
</evidence>
<keyword evidence="1" id="KW-0812">Transmembrane</keyword>
<proteinExistence type="predicted"/>
<dbReference type="EMBL" id="CP005077">
    <property type="protein sequence ID" value="AGM24653.1"/>
    <property type="molecule type" value="Genomic_DNA"/>
</dbReference>
<feature type="transmembrane region" description="Helical" evidence="1">
    <location>
        <begin position="99"/>
        <end position="118"/>
    </location>
</feature>
<evidence type="ECO:0008006" key="4">
    <source>
        <dbReference type="Google" id="ProtNLM"/>
    </source>
</evidence>
<dbReference type="AlphaFoldDB" id="R4U2J1"/>
<feature type="transmembrane region" description="Helical" evidence="1">
    <location>
        <begin position="60"/>
        <end position="87"/>
    </location>
</feature>
<dbReference type="RefSeq" id="WP_016338480.1">
    <property type="nucleotide sequence ID" value="NC_021280.1"/>
</dbReference>
<dbReference type="Proteomes" id="UP000013964">
    <property type="component" value="Chromosome"/>
</dbReference>
<protein>
    <recommendedName>
        <fullName evidence="4">Transmembrane protein</fullName>
    </recommendedName>
</protein>
<feature type="transmembrane region" description="Helical" evidence="1">
    <location>
        <begin position="12"/>
        <end position="32"/>
    </location>
</feature>
<keyword evidence="1" id="KW-0472">Membrane</keyword>
<dbReference type="HOGENOM" id="CLU_1015293_0_0_14"/>
<feature type="transmembrane region" description="Helical" evidence="1">
    <location>
        <begin position="176"/>
        <end position="197"/>
    </location>
</feature>
<keyword evidence="1" id="KW-1133">Transmembrane helix</keyword>
<name>R4U2J1_9MOLU</name>
<gene>
    <name evidence="2" type="ORF">SCHRY_v1c00660</name>
</gene>
<dbReference type="PATRIC" id="fig|1276227.3.peg.66"/>
<feature type="transmembrane region" description="Helical" evidence="1">
    <location>
        <begin position="138"/>
        <end position="164"/>
    </location>
</feature>
<reference evidence="2 3" key="1">
    <citation type="journal article" date="2013" name="Genome Biol. Evol.">
        <title>Complete genomes of two dipteran-associated spiroplasmas provided insights into the origin, dynamics, and impacts of viral invasion in spiroplasma.</title>
        <authorList>
            <person name="Ku C."/>
            <person name="Lo W.S."/>
            <person name="Chen L.L."/>
            <person name="Kuo C.H."/>
        </authorList>
    </citation>
    <scope>NUCLEOTIDE SEQUENCE [LARGE SCALE GENOMIC DNA]</scope>
    <source>
        <strain evidence="2 3">DF-1</strain>
    </source>
</reference>
<dbReference type="OrthoDB" id="9818912at2"/>
<evidence type="ECO:0000313" key="2">
    <source>
        <dbReference type="EMBL" id="AGM24653.1"/>
    </source>
</evidence>
<evidence type="ECO:0000256" key="1">
    <source>
        <dbReference type="SAM" id="Phobius"/>
    </source>
</evidence>